<dbReference type="EMBL" id="JAQHRD010000004">
    <property type="protein sequence ID" value="KAJ6441834.1"/>
    <property type="molecule type" value="Genomic_DNA"/>
</dbReference>
<proteinExistence type="predicted"/>
<evidence type="ECO:0000256" key="1">
    <source>
        <dbReference type="SAM" id="MobiDB-lite"/>
    </source>
</evidence>
<name>A0AB34FR17_9HYPO</name>
<accession>A0AB34FR17</accession>
<dbReference type="Proteomes" id="UP001163105">
    <property type="component" value="Unassembled WGS sequence"/>
</dbReference>
<dbReference type="AlphaFoldDB" id="A0AB34FR17"/>
<feature type="compositionally biased region" description="Polar residues" evidence="1">
    <location>
        <begin position="192"/>
        <end position="201"/>
    </location>
</feature>
<feature type="region of interest" description="Disordered" evidence="1">
    <location>
        <begin position="127"/>
        <end position="154"/>
    </location>
</feature>
<feature type="region of interest" description="Disordered" evidence="1">
    <location>
        <begin position="192"/>
        <end position="219"/>
    </location>
</feature>
<sequence length="338" mass="33796">MKSAIATMGMLAAAASASSHHPRHLHFPRANNTAEQTTLTVIATQIHTVTSCAPTVTNCPAHSSGMSNLPETDKTTFVVTDTVTLATTVCPVTEASSVSASIISQATSSALPIQTSQASIRTTEIHPSVPLSTGVPGATTSKADATLPPGMTTTTTDVVTSKTLTMTLGTGTDASVVTTTIHSTVQQTITVPCSQTDSGNKPTGPAGTGKDDTTTTTTATTKVTRTITVSKATPTPTGGGGIPGNGGDDCTCAAAQTVTVTAPASTVYVTIGGDASPTVSEPAGTGKTVEPTAEPATTSCPDSTTTRQTTVTVVPFPTGNGTHTSGHAGPSGFARLRR</sequence>
<dbReference type="GO" id="GO:0016301">
    <property type="term" value="F:kinase activity"/>
    <property type="evidence" value="ECO:0007669"/>
    <property type="project" value="UniProtKB-KW"/>
</dbReference>
<keyword evidence="2" id="KW-0418">Kinase</keyword>
<protein>
    <submittedName>
        <fullName evidence="2">Kinase-like domain</fullName>
    </submittedName>
</protein>
<evidence type="ECO:0000313" key="2">
    <source>
        <dbReference type="EMBL" id="KAJ6441834.1"/>
    </source>
</evidence>
<comment type="caution">
    <text evidence="2">The sequence shown here is derived from an EMBL/GenBank/DDBJ whole genome shotgun (WGS) entry which is preliminary data.</text>
</comment>
<feature type="compositionally biased region" description="Low complexity" evidence="1">
    <location>
        <begin position="304"/>
        <end position="322"/>
    </location>
</feature>
<gene>
    <name evidence="2" type="ORF">O9K51_05385</name>
</gene>
<evidence type="ECO:0000313" key="3">
    <source>
        <dbReference type="Proteomes" id="UP001163105"/>
    </source>
</evidence>
<reference evidence="2" key="1">
    <citation type="submission" date="2023-01" db="EMBL/GenBank/DDBJ databases">
        <title>The growth and conidiation of Purpureocillium lavendulum are regulated by nitrogen source and histone H3K14 acetylation.</title>
        <authorList>
            <person name="Tang P."/>
            <person name="Han J."/>
            <person name="Zhang C."/>
            <person name="Tang P."/>
            <person name="Qi F."/>
            <person name="Zhang K."/>
            <person name="Liang L."/>
        </authorList>
    </citation>
    <scope>NUCLEOTIDE SEQUENCE</scope>
    <source>
        <strain evidence="2">YMF1.00683</strain>
    </source>
</reference>
<keyword evidence="2" id="KW-0808">Transferase</keyword>
<keyword evidence="3" id="KW-1185">Reference proteome</keyword>
<feature type="region of interest" description="Disordered" evidence="1">
    <location>
        <begin position="274"/>
        <end position="338"/>
    </location>
</feature>
<organism evidence="2 3">
    <name type="scientific">Purpureocillium lavendulum</name>
    <dbReference type="NCBI Taxonomy" id="1247861"/>
    <lineage>
        <taxon>Eukaryota</taxon>
        <taxon>Fungi</taxon>
        <taxon>Dikarya</taxon>
        <taxon>Ascomycota</taxon>
        <taxon>Pezizomycotina</taxon>
        <taxon>Sordariomycetes</taxon>
        <taxon>Hypocreomycetidae</taxon>
        <taxon>Hypocreales</taxon>
        <taxon>Ophiocordycipitaceae</taxon>
        <taxon>Purpureocillium</taxon>
    </lineage>
</organism>